<evidence type="ECO:0000313" key="3">
    <source>
        <dbReference type="EMBL" id="KAA6389633.1"/>
    </source>
</evidence>
<sequence>MHKSIILMMLIIVHFIFCVNCHIVHHVNRAYNQGETTEVLKPQRQTAQQKGSQLLTFFSYSNVTFIKNMKFTVYSNTDNENSPNFLTRQKFDSHPLDHVTIQQNSVKYEEVDSITLIQHDNELTFEKAMHVLLRFIEQISIAMRNSSIINFIRIIYVAVPTRAILIAFLPRRIINYKYQSQQQKKNSNKLIIPLLIITCHSIFEVSAVTNYLSNQEFDGKRSQSIIVNQSTDEFKVINCSFRNCWNGASGGALNIRLSNGGKCWILNTTFTNCNTTLDGGAIYANISSGAELTIDGLCLFTDCHAQWSGGGVYARIDGQSSKLLLEDYLKFERCSCIQGGGTSIENSNNGSCNINKVSCIDCGGRNLGGGIYVGSISEEIQKLNGTVLERCHADMGGGLEISLSYGNPSVELISITCIECRASNCGGGLVIAADQGIQVIMHGQCSIQNCSSYYGYYGEDVTQGYCTGGGMECFVLEQCFVEINNASFKNCFAYTEGGGLLAYIQSGGKLIIDQSSFYKCKCNEGNGGGIYTLIDFVTQCKFIIKDTLIQGCKALNNTNSSLRYPESGYGGGIFLTGSGDYDPSTNLIDLRGMKIYNNTADKYGQSLYVAMTKVVEWCKYGILGEYVKGNYSDGISNKNELIGIPVKYDIFNSRTQAQIIEQQKPLECWWMFGILKSAQVVVNVSNPDGKLIFHLEGQRLTPGYLNVKIFELRDKTQEEIDQEQKQIKSNLNNINLNFSKENSPNNSKSYKHQIINNNQIIIGKQKQQQEQSINESSNSIFIPINSFPSSPNDNKLLQTESNEIIYPPKDGSSSPIQIEGEIENEQKASFGMDEYEWLNYKQKLYGVLISNDGEVFTGLNGSVNSAVPLKITIEEEGQQEEEAQELEQDIAPDTKEGYQFPYWGIILIVVSVLIIASIIISIII</sequence>
<evidence type="ECO:0000256" key="1">
    <source>
        <dbReference type="SAM" id="Phobius"/>
    </source>
</evidence>
<dbReference type="EMBL" id="SNRW01003511">
    <property type="protein sequence ID" value="KAA6389633.1"/>
    <property type="molecule type" value="Genomic_DNA"/>
</dbReference>
<keyword evidence="2" id="KW-0732">Signal</keyword>
<evidence type="ECO:0008006" key="5">
    <source>
        <dbReference type="Google" id="ProtNLM"/>
    </source>
</evidence>
<keyword evidence="1" id="KW-1133">Transmembrane helix</keyword>
<dbReference type="AlphaFoldDB" id="A0A5J4W508"/>
<comment type="caution">
    <text evidence="3">The sequence shown here is derived from an EMBL/GenBank/DDBJ whole genome shotgun (WGS) entry which is preliminary data.</text>
</comment>
<feature type="transmembrane region" description="Helical" evidence="1">
    <location>
        <begin position="900"/>
        <end position="923"/>
    </location>
</feature>
<name>A0A5J4W508_9EUKA</name>
<protein>
    <recommendedName>
        <fullName evidence="5">Right handed beta helix domain-containing protein</fullName>
    </recommendedName>
</protein>
<accession>A0A5J4W508</accession>
<keyword evidence="1" id="KW-0472">Membrane</keyword>
<feature type="transmembrane region" description="Helical" evidence="1">
    <location>
        <begin position="148"/>
        <end position="169"/>
    </location>
</feature>
<evidence type="ECO:0000256" key="2">
    <source>
        <dbReference type="SAM" id="SignalP"/>
    </source>
</evidence>
<reference evidence="3 4" key="1">
    <citation type="submission" date="2019-03" db="EMBL/GenBank/DDBJ databases">
        <title>Single cell metagenomics reveals metabolic interactions within the superorganism composed of flagellate Streblomastix strix and complex community of Bacteroidetes bacteria on its surface.</title>
        <authorList>
            <person name="Treitli S.C."/>
            <person name="Kolisko M."/>
            <person name="Husnik F."/>
            <person name="Keeling P."/>
            <person name="Hampl V."/>
        </authorList>
    </citation>
    <scope>NUCLEOTIDE SEQUENCE [LARGE SCALE GENOMIC DNA]</scope>
    <source>
        <strain evidence="3">ST1C</strain>
    </source>
</reference>
<feature type="chain" id="PRO_5023915287" description="Right handed beta helix domain-containing protein" evidence="2">
    <location>
        <begin position="22"/>
        <end position="924"/>
    </location>
</feature>
<organism evidence="3 4">
    <name type="scientific">Streblomastix strix</name>
    <dbReference type="NCBI Taxonomy" id="222440"/>
    <lineage>
        <taxon>Eukaryota</taxon>
        <taxon>Metamonada</taxon>
        <taxon>Preaxostyla</taxon>
        <taxon>Oxymonadida</taxon>
        <taxon>Streblomastigidae</taxon>
        <taxon>Streblomastix</taxon>
    </lineage>
</organism>
<feature type="signal peptide" evidence="2">
    <location>
        <begin position="1"/>
        <end position="21"/>
    </location>
</feature>
<evidence type="ECO:0000313" key="4">
    <source>
        <dbReference type="Proteomes" id="UP000324800"/>
    </source>
</evidence>
<keyword evidence="1" id="KW-0812">Transmembrane</keyword>
<dbReference type="Proteomes" id="UP000324800">
    <property type="component" value="Unassembled WGS sequence"/>
</dbReference>
<proteinExistence type="predicted"/>
<gene>
    <name evidence="3" type="ORF">EZS28_014842</name>
</gene>